<feature type="domain" description="TIR" evidence="5">
    <location>
        <begin position="19"/>
        <end position="182"/>
    </location>
</feature>
<accession>A0AA38LCW7</accession>
<dbReference type="Gene3D" id="1.10.8.430">
    <property type="entry name" value="Helical domain of apoptotic protease-activating factors"/>
    <property type="match status" value="1"/>
</dbReference>
<dbReference type="FunFam" id="3.40.50.10140:FF:000007">
    <property type="entry name" value="Disease resistance protein (TIR-NBS-LRR class)"/>
    <property type="match status" value="1"/>
</dbReference>
<evidence type="ECO:0000313" key="7">
    <source>
        <dbReference type="Proteomes" id="UP000824469"/>
    </source>
</evidence>
<dbReference type="GO" id="GO:0051707">
    <property type="term" value="P:response to other organism"/>
    <property type="evidence" value="ECO:0007669"/>
    <property type="project" value="UniProtKB-ARBA"/>
</dbReference>
<dbReference type="AlphaFoldDB" id="A0AA38LCW7"/>
<keyword evidence="7" id="KW-1185">Reference proteome</keyword>
<evidence type="ECO:0000256" key="3">
    <source>
        <dbReference type="ARBA" id="ARBA00022821"/>
    </source>
</evidence>
<keyword evidence="1" id="KW-0433">Leucine-rich repeat</keyword>
<dbReference type="PRINTS" id="PR00364">
    <property type="entry name" value="DISEASERSIST"/>
</dbReference>
<dbReference type="Gene3D" id="3.80.10.10">
    <property type="entry name" value="Ribonuclease Inhibitor"/>
    <property type="match status" value="3"/>
</dbReference>
<dbReference type="InterPro" id="IPR000157">
    <property type="entry name" value="TIR_dom"/>
</dbReference>
<dbReference type="SUPFAM" id="SSF52200">
    <property type="entry name" value="Toll/Interleukin receptor TIR domain"/>
    <property type="match status" value="1"/>
</dbReference>
<dbReference type="Gene3D" id="3.40.50.300">
    <property type="entry name" value="P-loop containing nucleotide triphosphate hydrolases"/>
    <property type="match status" value="1"/>
</dbReference>
<dbReference type="PROSITE" id="PS50104">
    <property type="entry name" value="TIR"/>
    <property type="match status" value="1"/>
</dbReference>
<evidence type="ECO:0000256" key="1">
    <source>
        <dbReference type="ARBA" id="ARBA00022614"/>
    </source>
</evidence>
<feature type="non-terminal residue" evidence="6">
    <location>
        <position position="1264"/>
    </location>
</feature>
<dbReference type="OMA" id="FEVHAKR"/>
<evidence type="ECO:0000256" key="4">
    <source>
        <dbReference type="ARBA" id="ARBA00023027"/>
    </source>
</evidence>
<dbReference type="InterPro" id="IPR035897">
    <property type="entry name" value="Toll_tir_struct_dom_sf"/>
</dbReference>
<evidence type="ECO:0000313" key="6">
    <source>
        <dbReference type="EMBL" id="KAH9319356.1"/>
    </source>
</evidence>
<dbReference type="InterPro" id="IPR042197">
    <property type="entry name" value="Apaf_helical"/>
</dbReference>
<comment type="caution">
    <text evidence="6">The sequence shown here is derived from an EMBL/GenBank/DDBJ whole genome shotgun (WGS) entry which is preliminary data.</text>
</comment>
<keyword evidence="4" id="KW-0520">NAD</keyword>
<protein>
    <recommendedName>
        <fullName evidence="5">TIR domain-containing protein</fullName>
    </recommendedName>
</protein>
<sequence>IMSLTRYNPSHRTLPSTSRTYDVFLSFRGEDIRRTFVDHLYASLKNAGVNAFLDSQKLERGDEISSTIQEAIKNSAIRIPIFTKKYAESHWCLDEVAHMCKSNGIIIPLFYDVKPKEVRNPERGVFAEAFEQKKQRYTQQRISEWKSALFKVSSFSGWSTEDTLGFEAELVKLVVQDVFKTLEQKVTPAEELRPDLSEEDSSEAIPQEIRNEPLRISKSVFINMEEHMSKVIRMLNTDSDENVLTVAIDGKGGVGKTSLAKAIHNHIYIKFEATCFVYDVRHKAQHTNGVTKMQRQILKDLVKFKGKVNDLAHGKILMKGRLRSIKALVILEYVDDWRQLEALRGDWFGPGSRVLVTTLDANILKNEYIDFVYKMQGLNKEHALQFFSWHAFMRDTPKEVYTDLSNKVVDICNRLPLSLEVLGANLYSRDIGYWNQTIETLEYSSYHDKYAILRICCDGLKSEQKEMFLDMACLFIGRKRESVISFWEASHLHPNLGLTKMMLKSLIRLDEDDRFVMHSELRDTGRAIVAEESVEPGKRSRLWKTEEAELVIMEGKGTENVKCLTYLQQDVTLQTHHLQRMCNLQLLWLDGAFLEGDFREMPPNLKWLRWENCPLKCLPSEWIMKHLVVLDLSFSKDIEALWPEPSNIEGPKNLKVLKLNDCTNLKVLPDLASHTSLIQLELYGCKELRGLPESIGLLTELKYLDLSNCCNLIQLPDTIAKLSSLEVLFLSNCCSIRMLPDLFENLRILKKIKLDGMPIKNLPKSFRWLSCLEKLSLHCCHELRSLPQPVGELNYLRYLDIHGCSSLQTLPDSIYELKSLCRLDMAGCKNIGLGPELGDLVYMERLILSNCEAIRSLPISIGRLNCLRHLNLNHCTSLFRLPEELGNLVCLEELLLNECYNLCELPQSTGKLSCLRTLEMEENYSLCVLPASFSRLTSLKRLKAGGCPLPQHIGEFSSLEILHLKSYKISCLPPSFSTLLRLSKLYLHHCTEFVELPHLPKELIEVRIQECLGLKKISDMSHMKRLKLLRIHNCRELVELPDFGYLQSLQELSISECRNVKRIQGVEGLKSLRRLHVTGCRLVSSGSSILRPRQLIKETHCLELFSFSANGVPECLEKKMETDGHDFLYVTLNSNEQCSGLVLCFMARFKSGISSVGIELSTSRNGKEIFNTRLVNHSKYVEGDQIFVHILRKNHPMVMMVQSGDVVRAKADRDDERMLIRSGGMQFFFEGEDRKREDLLLESLGKGLTVLMEDYNENLAFEAE</sequence>
<evidence type="ECO:0000259" key="5">
    <source>
        <dbReference type="PROSITE" id="PS50104"/>
    </source>
</evidence>
<dbReference type="SMART" id="SM00255">
    <property type="entry name" value="TIR"/>
    <property type="match status" value="1"/>
</dbReference>
<dbReference type="PANTHER" id="PTHR11017:SF385">
    <property type="entry name" value="DISEASE RESISTANCE PROTEIN (TIR-NBS-LRR CLASS)-RELATED"/>
    <property type="match status" value="1"/>
</dbReference>
<dbReference type="EMBL" id="JAHRHJ020000004">
    <property type="protein sequence ID" value="KAH9319356.1"/>
    <property type="molecule type" value="Genomic_DNA"/>
</dbReference>
<dbReference type="Pfam" id="PF23282">
    <property type="entry name" value="WHD_ROQ1"/>
    <property type="match status" value="1"/>
</dbReference>
<dbReference type="Pfam" id="PF23598">
    <property type="entry name" value="LRR_14"/>
    <property type="match status" value="1"/>
</dbReference>
<dbReference type="SUPFAM" id="SSF52540">
    <property type="entry name" value="P-loop containing nucleoside triphosphate hydrolases"/>
    <property type="match status" value="1"/>
</dbReference>
<dbReference type="InterPro" id="IPR027417">
    <property type="entry name" value="P-loop_NTPase"/>
</dbReference>
<dbReference type="GO" id="GO:0043531">
    <property type="term" value="F:ADP binding"/>
    <property type="evidence" value="ECO:0007669"/>
    <property type="project" value="InterPro"/>
</dbReference>
<dbReference type="InterPro" id="IPR044974">
    <property type="entry name" value="Disease_R_plants"/>
</dbReference>
<evidence type="ECO:0000256" key="2">
    <source>
        <dbReference type="ARBA" id="ARBA00022737"/>
    </source>
</evidence>
<dbReference type="Proteomes" id="UP000824469">
    <property type="component" value="Unassembled WGS sequence"/>
</dbReference>
<keyword evidence="2" id="KW-0677">Repeat</keyword>
<dbReference type="Pfam" id="PF01582">
    <property type="entry name" value="TIR"/>
    <property type="match status" value="1"/>
</dbReference>
<name>A0AA38LCW7_TAXCH</name>
<organism evidence="6 7">
    <name type="scientific">Taxus chinensis</name>
    <name type="common">Chinese yew</name>
    <name type="synonym">Taxus wallichiana var. chinensis</name>
    <dbReference type="NCBI Taxonomy" id="29808"/>
    <lineage>
        <taxon>Eukaryota</taxon>
        <taxon>Viridiplantae</taxon>
        <taxon>Streptophyta</taxon>
        <taxon>Embryophyta</taxon>
        <taxon>Tracheophyta</taxon>
        <taxon>Spermatophyta</taxon>
        <taxon>Pinopsida</taxon>
        <taxon>Pinidae</taxon>
        <taxon>Conifers II</taxon>
        <taxon>Cupressales</taxon>
        <taxon>Taxaceae</taxon>
        <taxon>Taxus</taxon>
    </lineage>
</organism>
<dbReference type="GO" id="GO:0007165">
    <property type="term" value="P:signal transduction"/>
    <property type="evidence" value="ECO:0007669"/>
    <property type="project" value="InterPro"/>
</dbReference>
<dbReference type="Pfam" id="PF00931">
    <property type="entry name" value="NB-ARC"/>
    <property type="match status" value="1"/>
</dbReference>
<dbReference type="Gene3D" id="3.40.50.10140">
    <property type="entry name" value="Toll/interleukin-1 receptor homology (TIR) domain"/>
    <property type="match status" value="1"/>
</dbReference>
<dbReference type="InterPro" id="IPR002182">
    <property type="entry name" value="NB-ARC"/>
</dbReference>
<reference evidence="6 7" key="1">
    <citation type="journal article" date="2021" name="Nat. Plants">
        <title>The Taxus genome provides insights into paclitaxel biosynthesis.</title>
        <authorList>
            <person name="Xiong X."/>
            <person name="Gou J."/>
            <person name="Liao Q."/>
            <person name="Li Y."/>
            <person name="Zhou Q."/>
            <person name="Bi G."/>
            <person name="Li C."/>
            <person name="Du R."/>
            <person name="Wang X."/>
            <person name="Sun T."/>
            <person name="Guo L."/>
            <person name="Liang H."/>
            <person name="Lu P."/>
            <person name="Wu Y."/>
            <person name="Zhang Z."/>
            <person name="Ro D.K."/>
            <person name="Shang Y."/>
            <person name="Huang S."/>
            <person name="Yan J."/>
        </authorList>
    </citation>
    <scope>NUCLEOTIDE SEQUENCE [LARGE SCALE GENOMIC DNA]</scope>
    <source>
        <strain evidence="6">Ta-2019</strain>
    </source>
</reference>
<dbReference type="SUPFAM" id="SSF52058">
    <property type="entry name" value="L domain-like"/>
    <property type="match status" value="2"/>
</dbReference>
<dbReference type="PANTHER" id="PTHR11017">
    <property type="entry name" value="LEUCINE-RICH REPEAT-CONTAINING PROTEIN"/>
    <property type="match status" value="1"/>
</dbReference>
<gene>
    <name evidence="6" type="ORF">KI387_021125</name>
</gene>
<dbReference type="InterPro" id="IPR032675">
    <property type="entry name" value="LRR_dom_sf"/>
</dbReference>
<dbReference type="InterPro" id="IPR055414">
    <property type="entry name" value="LRR_R13L4/SHOC2-like"/>
</dbReference>
<dbReference type="GO" id="GO:0006952">
    <property type="term" value="P:defense response"/>
    <property type="evidence" value="ECO:0007669"/>
    <property type="project" value="UniProtKB-KW"/>
</dbReference>
<proteinExistence type="predicted"/>
<dbReference type="InterPro" id="IPR058192">
    <property type="entry name" value="WHD_ROQ1-like"/>
</dbReference>
<keyword evidence="3" id="KW-0611">Plant defense</keyword>